<evidence type="ECO:0000313" key="2">
    <source>
        <dbReference type="RefSeq" id="XP_028026785.1"/>
    </source>
</evidence>
<dbReference type="FunFam" id="3.40.50.720:FF:000084">
    <property type="entry name" value="Short-chain dehydrogenase reductase"/>
    <property type="match status" value="1"/>
</dbReference>
<protein>
    <submittedName>
        <fullName evidence="2">Uncharacterized protein LOC114240444</fullName>
    </submittedName>
</protein>
<dbReference type="PRINTS" id="PR00080">
    <property type="entry name" value="SDRFAMILY"/>
</dbReference>
<dbReference type="PANTHER" id="PTHR43975:SF2">
    <property type="entry name" value="EG:BACR7A4.14 PROTEIN-RELATED"/>
    <property type="match status" value="1"/>
</dbReference>
<gene>
    <name evidence="2" type="primary">LOC114240444</name>
</gene>
<dbReference type="GeneID" id="114240444"/>
<dbReference type="Proteomes" id="UP000504629">
    <property type="component" value="Unplaced"/>
</dbReference>
<dbReference type="AlphaFoldDB" id="A0A6J2JBB0"/>
<name>A0A6J2JBB0_BOMMA</name>
<accession>A0A6J2JBB0</accession>
<dbReference type="SUPFAM" id="SSF51735">
    <property type="entry name" value="NAD(P)-binding Rossmann-fold domains"/>
    <property type="match status" value="1"/>
</dbReference>
<dbReference type="OrthoDB" id="47007at2759"/>
<proteinExistence type="predicted"/>
<reference evidence="2" key="1">
    <citation type="submission" date="2025-08" db="UniProtKB">
        <authorList>
            <consortium name="RefSeq"/>
        </authorList>
    </citation>
    <scope>IDENTIFICATION</scope>
    <source>
        <tissue evidence="2">Silk gland</tissue>
    </source>
</reference>
<sequence>MINSVVHHVQVIVNMSFTNKVVLITGGGSGIGAATAILFTREDAQVAIVGRIEEKLTKVAEECEKYGKRPLVIKADVSIDEELNSIIDKTVTQYGKLDILVNNAGITVLTKLLDADLVQNFDKIVKVNLRAIVSLSNKAAPHIINTKGSIINVSSILSTKVRGDQIIYGSLKAALDYFTRASALDLAPYGVRVNAVNPGYTKTNLLNFFGQEDIWERLIPRIPLGKCAEASEVGNMILYLASDKAKSVTGSTYVIDNGSMHM</sequence>
<organism evidence="1 2">
    <name type="scientific">Bombyx mandarina</name>
    <name type="common">Wild silk moth</name>
    <name type="synonym">Wild silkworm</name>
    <dbReference type="NCBI Taxonomy" id="7092"/>
    <lineage>
        <taxon>Eukaryota</taxon>
        <taxon>Metazoa</taxon>
        <taxon>Ecdysozoa</taxon>
        <taxon>Arthropoda</taxon>
        <taxon>Hexapoda</taxon>
        <taxon>Insecta</taxon>
        <taxon>Pterygota</taxon>
        <taxon>Neoptera</taxon>
        <taxon>Endopterygota</taxon>
        <taxon>Lepidoptera</taxon>
        <taxon>Glossata</taxon>
        <taxon>Ditrysia</taxon>
        <taxon>Bombycoidea</taxon>
        <taxon>Bombycidae</taxon>
        <taxon>Bombycinae</taxon>
        <taxon>Bombyx</taxon>
    </lineage>
</organism>
<dbReference type="PRINTS" id="PR00081">
    <property type="entry name" value="GDHRDH"/>
</dbReference>
<dbReference type="Pfam" id="PF13561">
    <property type="entry name" value="adh_short_C2"/>
    <property type="match status" value="1"/>
</dbReference>
<keyword evidence="1" id="KW-1185">Reference proteome</keyword>
<evidence type="ECO:0000313" key="1">
    <source>
        <dbReference type="Proteomes" id="UP000504629"/>
    </source>
</evidence>
<dbReference type="KEGG" id="bman:114240444"/>
<dbReference type="PANTHER" id="PTHR43975">
    <property type="entry name" value="ZGC:101858"/>
    <property type="match status" value="1"/>
</dbReference>
<dbReference type="InterPro" id="IPR002347">
    <property type="entry name" value="SDR_fam"/>
</dbReference>
<dbReference type="RefSeq" id="XP_028026785.1">
    <property type="nucleotide sequence ID" value="XM_028170984.1"/>
</dbReference>
<dbReference type="InterPro" id="IPR036291">
    <property type="entry name" value="NAD(P)-bd_dom_sf"/>
</dbReference>
<dbReference type="Gene3D" id="3.40.50.720">
    <property type="entry name" value="NAD(P)-binding Rossmann-like Domain"/>
    <property type="match status" value="1"/>
</dbReference>